<comment type="caution">
    <text evidence="5">The sequence shown here is derived from an EMBL/GenBank/DDBJ whole genome shotgun (WGS) entry which is preliminary data.</text>
</comment>
<dbReference type="InterPro" id="IPR001610">
    <property type="entry name" value="PAC"/>
</dbReference>
<dbReference type="Pfam" id="PF00990">
    <property type="entry name" value="GGDEF"/>
    <property type="match status" value="1"/>
</dbReference>
<dbReference type="NCBIfam" id="TIGR00254">
    <property type="entry name" value="GGDEF"/>
    <property type="match status" value="1"/>
</dbReference>
<dbReference type="SUPFAM" id="SSF55785">
    <property type="entry name" value="PYP-like sensor domain (PAS domain)"/>
    <property type="match status" value="2"/>
</dbReference>
<evidence type="ECO:0000259" key="4">
    <source>
        <dbReference type="PROSITE" id="PS50887"/>
    </source>
</evidence>
<feature type="domain" description="PAS" evidence="1">
    <location>
        <begin position="291"/>
        <end position="337"/>
    </location>
</feature>
<feature type="domain" description="GGDEF" evidence="4">
    <location>
        <begin position="448"/>
        <end position="581"/>
    </location>
</feature>
<keyword evidence="6" id="KW-1185">Reference proteome</keyword>
<dbReference type="CDD" id="cd01948">
    <property type="entry name" value="EAL"/>
    <property type="match status" value="1"/>
</dbReference>
<dbReference type="AlphaFoldDB" id="A0A557QG29"/>
<dbReference type="PANTHER" id="PTHR44757:SF2">
    <property type="entry name" value="BIOFILM ARCHITECTURE MAINTENANCE PROTEIN MBAA"/>
    <property type="match status" value="1"/>
</dbReference>
<dbReference type="InterPro" id="IPR000700">
    <property type="entry name" value="PAS-assoc_C"/>
</dbReference>
<dbReference type="Pfam" id="PF00563">
    <property type="entry name" value="EAL"/>
    <property type="match status" value="1"/>
</dbReference>
<dbReference type="InterPro" id="IPR000160">
    <property type="entry name" value="GGDEF_dom"/>
</dbReference>
<dbReference type="Gene3D" id="3.30.450.20">
    <property type="entry name" value="PAS domain"/>
    <property type="match status" value="2"/>
</dbReference>
<dbReference type="InterPro" id="IPR052155">
    <property type="entry name" value="Biofilm_reg_signaling"/>
</dbReference>
<protein>
    <submittedName>
        <fullName evidence="5">EAL domain-containing protein</fullName>
    </submittedName>
</protein>
<dbReference type="CDD" id="cd01949">
    <property type="entry name" value="GGDEF"/>
    <property type="match status" value="1"/>
</dbReference>
<evidence type="ECO:0000259" key="3">
    <source>
        <dbReference type="PROSITE" id="PS50883"/>
    </source>
</evidence>
<dbReference type="OrthoDB" id="9813903at2"/>
<name>A0A557QG29_9RHOO</name>
<dbReference type="Gene3D" id="3.20.20.450">
    <property type="entry name" value="EAL domain"/>
    <property type="match status" value="1"/>
</dbReference>
<dbReference type="Pfam" id="PF13426">
    <property type="entry name" value="PAS_9"/>
    <property type="match status" value="2"/>
</dbReference>
<dbReference type="PROSITE" id="PS50887">
    <property type="entry name" value="GGDEF"/>
    <property type="match status" value="1"/>
</dbReference>
<dbReference type="InterPro" id="IPR035919">
    <property type="entry name" value="EAL_sf"/>
</dbReference>
<dbReference type="InterPro" id="IPR000014">
    <property type="entry name" value="PAS"/>
</dbReference>
<feature type="domain" description="EAL" evidence="3">
    <location>
        <begin position="590"/>
        <end position="844"/>
    </location>
</feature>
<dbReference type="PROSITE" id="PS50112">
    <property type="entry name" value="PAS"/>
    <property type="match status" value="1"/>
</dbReference>
<dbReference type="InterPro" id="IPR001633">
    <property type="entry name" value="EAL_dom"/>
</dbReference>
<reference evidence="5 6" key="1">
    <citation type="submission" date="2019-07" db="EMBL/GenBank/DDBJ databases">
        <title>The pathways for chlorine oxyanion respiration interact through the shared metabolite chlorate.</title>
        <authorList>
            <person name="Barnum T.P."/>
            <person name="Cheng Y."/>
            <person name="Hill K.A."/>
            <person name="Lucas L.N."/>
            <person name="Carlson H.K."/>
            <person name="Coates J.D."/>
        </authorList>
    </citation>
    <scope>NUCLEOTIDE SEQUENCE [LARGE SCALE GENOMIC DNA]</scope>
    <source>
        <strain evidence="5 6">SFB-3</strain>
    </source>
</reference>
<accession>A0A557QG29</accession>
<proteinExistence type="predicted"/>
<dbReference type="InterPro" id="IPR035965">
    <property type="entry name" value="PAS-like_dom_sf"/>
</dbReference>
<evidence type="ECO:0000313" key="5">
    <source>
        <dbReference type="EMBL" id="TVO51858.1"/>
    </source>
</evidence>
<dbReference type="SMART" id="SM00052">
    <property type="entry name" value="EAL"/>
    <property type="match status" value="1"/>
</dbReference>
<dbReference type="SUPFAM" id="SSF55073">
    <property type="entry name" value="Nucleotide cyclase"/>
    <property type="match status" value="1"/>
</dbReference>
<dbReference type="InterPro" id="IPR043128">
    <property type="entry name" value="Rev_trsase/Diguanyl_cyclase"/>
</dbReference>
<dbReference type="EMBL" id="VMNK01000018">
    <property type="protein sequence ID" value="TVO51858.1"/>
    <property type="molecule type" value="Genomic_DNA"/>
</dbReference>
<dbReference type="CDD" id="cd00130">
    <property type="entry name" value="PAS"/>
    <property type="match status" value="2"/>
</dbReference>
<dbReference type="InterPro" id="IPR029787">
    <property type="entry name" value="Nucleotide_cyclase"/>
</dbReference>
<sequence length="848" mass="91950">MSTPARCKRNASAAPNAACGPRFFAPAFLRWRNQTIVRQADDGTGRAHRSTAMLVHIRHTHASATRLRAIAGLTGVVAPSELLAHTSVALDAPPLLLTGAVTVGVLATLALCSVAQRRRTNRQMLDDAHQHHAAAASLADTVLDIRAQPPARADANAVSDATGELAALHTVMAALDEGVIISAASGETLASNAAAARIFGLDPVQMAGFHLDRPPVRFLRASGQVCPAHNLPPQQCLADGQRHEAEFNVTQPNGARLWLKLHARPIDLTGAGMGVVTTVADVTHQRQTDARLRLADKAIEHSPDAIMITTTEGMILRVNPAFTRLTGYRLDEVIGHSPALLRSGQHDAAFYTAMWDSIHRSGRWSGEIWNRHKRGHLFAERLSISAVDDASGHISHYVAVFSDITAAKTEATRMSHLAQHDALTGLPNRSLMTDRLNQALHRSQRHRAIVALLFLDLDRFKTVNDTFGHGVGDLLLQQVATRLTGCVRESDSVGRLSGDEFMVVLTDLVDAEQAGQVARKILASLASPFDLEGHQVLSSFSIGIALCPNDARSAKDLRQHADTALYHAKASGRNAFRYFTEAMNTRAEQRLNMEHHLRGAIANGELSLLFQPLTRIDDGRVVAMEALCRWHSPVLGDILPDSFIPVAEGCGLIVDLDYWVLEHACHELSIWQAHGATEVGVAVNLSSLHFRREGLVEAVRAVLARTQVPAARLELELSESPLLQGGPEVTAILNSLKAMGVRLVINDFGIGYSSLAHLRRYQIDRLKIDRRFIQAMEHTGDDAAIVRALIELGQSMRIEVLAEGVETDAQRRGVLAAGCHLAQGQLMGAPMNAETTLALLTAPSTLRR</sequence>
<gene>
    <name evidence="5" type="ORF">FHP91_18310</name>
</gene>
<dbReference type="SMART" id="SM00267">
    <property type="entry name" value="GGDEF"/>
    <property type="match status" value="1"/>
</dbReference>
<dbReference type="SMART" id="SM00086">
    <property type="entry name" value="PAC"/>
    <property type="match status" value="2"/>
</dbReference>
<organism evidence="5 6">
    <name type="scientific">Denitromonas halophila</name>
    <dbReference type="NCBI Taxonomy" id="1629404"/>
    <lineage>
        <taxon>Bacteria</taxon>
        <taxon>Pseudomonadati</taxon>
        <taxon>Pseudomonadota</taxon>
        <taxon>Betaproteobacteria</taxon>
        <taxon>Rhodocyclales</taxon>
        <taxon>Zoogloeaceae</taxon>
        <taxon>Denitromonas</taxon>
    </lineage>
</organism>
<dbReference type="SMART" id="SM00091">
    <property type="entry name" value="PAS"/>
    <property type="match status" value="2"/>
</dbReference>
<feature type="domain" description="PAC" evidence="2">
    <location>
        <begin position="243"/>
        <end position="294"/>
    </location>
</feature>
<evidence type="ECO:0000313" key="6">
    <source>
        <dbReference type="Proteomes" id="UP000319502"/>
    </source>
</evidence>
<dbReference type="GO" id="GO:0003824">
    <property type="term" value="F:catalytic activity"/>
    <property type="evidence" value="ECO:0007669"/>
    <property type="project" value="UniProtKB-ARBA"/>
</dbReference>
<dbReference type="Proteomes" id="UP000319502">
    <property type="component" value="Unassembled WGS sequence"/>
</dbReference>
<dbReference type="PROSITE" id="PS50883">
    <property type="entry name" value="EAL"/>
    <property type="match status" value="1"/>
</dbReference>
<dbReference type="FunFam" id="3.30.70.270:FF:000001">
    <property type="entry name" value="Diguanylate cyclase domain protein"/>
    <property type="match status" value="1"/>
</dbReference>
<dbReference type="Gene3D" id="3.30.70.270">
    <property type="match status" value="1"/>
</dbReference>
<dbReference type="NCBIfam" id="TIGR00229">
    <property type="entry name" value="sensory_box"/>
    <property type="match status" value="2"/>
</dbReference>
<dbReference type="PROSITE" id="PS50113">
    <property type="entry name" value="PAC"/>
    <property type="match status" value="1"/>
</dbReference>
<evidence type="ECO:0000259" key="1">
    <source>
        <dbReference type="PROSITE" id="PS50112"/>
    </source>
</evidence>
<evidence type="ECO:0000259" key="2">
    <source>
        <dbReference type="PROSITE" id="PS50113"/>
    </source>
</evidence>
<dbReference type="PANTHER" id="PTHR44757">
    <property type="entry name" value="DIGUANYLATE CYCLASE DGCP"/>
    <property type="match status" value="1"/>
</dbReference>
<dbReference type="SUPFAM" id="SSF141868">
    <property type="entry name" value="EAL domain-like"/>
    <property type="match status" value="1"/>
</dbReference>